<evidence type="ECO:0000256" key="3">
    <source>
        <dbReference type="ARBA" id="ARBA00023274"/>
    </source>
</evidence>
<name>A0A0N5AI39_9BILA</name>
<evidence type="ECO:0000256" key="4">
    <source>
        <dbReference type="ARBA" id="ARBA00035290"/>
    </source>
</evidence>
<proteinExistence type="inferred from homology"/>
<keyword evidence="6" id="KW-1185">Reference proteome</keyword>
<keyword evidence="2" id="KW-0689">Ribosomal protein</keyword>
<dbReference type="PANTHER" id="PTHR14413:SF16">
    <property type="entry name" value="LARGE RIBOSOMAL SUBUNIT PROTEIN BL17M"/>
    <property type="match status" value="1"/>
</dbReference>
<evidence type="ECO:0000256" key="1">
    <source>
        <dbReference type="ARBA" id="ARBA00008777"/>
    </source>
</evidence>
<dbReference type="WBParaSite" id="SMUV_0000406801-mRNA-1">
    <property type="protein sequence ID" value="SMUV_0000406801-mRNA-1"/>
    <property type="gene ID" value="SMUV_0000406801"/>
</dbReference>
<sequence>MVVPQVAKSLPSIKAVIGHIPQHLRTLKIPDERGRLHVLRRIVTNLIREERCELLYNRAVEARPYMERLLQLVIYRGMDDPYVKEMTDWWVAEEDMREKLRDVLIPRFSNIEEPFTNLYALPKESFTSYKRGRHEKYRIAELGLLELKGLLLSKLCHLTIAIMK</sequence>
<reference evidence="7" key="1">
    <citation type="submission" date="2017-02" db="UniProtKB">
        <authorList>
            <consortium name="WormBaseParasite"/>
        </authorList>
    </citation>
    <scope>IDENTIFICATION</scope>
</reference>
<evidence type="ECO:0000256" key="2">
    <source>
        <dbReference type="ARBA" id="ARBA00022980"/>
    </source>
</evidence>
<evidence type="ECO:0000313" key="6">
    <source>
        <dbReference type="Proteomes" id="UP000046393"/>
    </source>
</evidence>
<dbReference type="AlphaFoldDB" id="A0A0N5AI39"/>
<evidence type="ECO:0000256" key="5">
    <source>
        <dbReference type="ARBA" id="ARBA00035413"/>
    </source>
</evidence>
<dbReference type="STRING" id="451379.A0A0N5AI39"/>
<organism evidence="6 7">
    <name type="scientific">Syphacia muris</name>
    <dbReference type="NCBI Taxonomy" id="451379"/>
    <lineage>
        <taxon>Eukaryota</taxon>
        <taxon>Metazoa</taxon>
        <taxon>Ecdysozoa</taxon>
        <taxon>Nematoda</taxon>
        <taxon>Chromadorea</taxon>
        <taxon>Rhabditida</taxon>
        <taxon>Spirurina</taxon>
        <taxon>Oxyuridomorpha</taxon>
        <taxon>Oxyuroidea</taxon>
        <taxon>Oxyuridae</taxon>
        <taxon>Syphacia</taxon>
    </lineage>
</organism>
<dbReference type="InterPro" id="IPR036373">
    <property type="entry name" value="Ribosomal_bL17_sf"/>
</dbReference>
<dbReference type="Proteomes" id="UP000046393">
    <property type="component" value="Unplaced"/>
</dbReference>
<protein>
    <recommendedName>
        <fullName evidence="4">Large ribosomal subunit protein bL17m</fullName>
    </recommendedName>
    <alternativeName>
        <fullName evidence="5">39S ribosomal protein L17, mitochondrial</fullName>
    </alternativeName>
</protein>
<dbReference type="GO" id="GO:0005762">
    <property type="term" value="C:mitochondrial large ribosomal subunit"/>
    <property type="evidence" value="ECO:0007669"/>
    <property type="project" value="TreeGrafter"/>
</dbReference>
<dbReference type="GO" id="GO:0006412">
    <property type="term" value="P:translation"/>
    <property type="evidence" value="ECO:0007669"/>
    <property type="project" value="InterPro"/>
</dbReference>
<dbReference type="GO" id="GO:0003735">
    <property type="term" value="F:structural constituent of ribosome"/>
    <property type="evidence" value="ECO:0007669"/>
    <property type="project" value="InterPro"/>
</dbReference>
<dbReference type="PANTHER" id="PTHR14413">
    <property type="entry name" value="RIBOSOMAL PROTEIN L17"/>
    <property type="match status" value="1"/>
</dbReference>
<evidence type="ECO:0000313" key="7">
    <source>
        <dbReference type="WBParaSite" id="SMUV_0000406801-mRNA-1"/>
    </source>
</evidence>
<accession>A0A0N5AI39</accession>
<comment type="similarity">
    <text evidence="1">Belongs to the bacterial ribosomal protein bL17 family.</text>
</comment>
<dbReference type="InterPro" id="IPR000456">
    <property type="entry name" value="Ribosomal_bL17"/>
</dbReference>
<dbReference type="Pfam" id="PF01196">
    <property type="entry name" value="Ribosomal_L17"/>
    <property type="match status" value="1"/>
</dbReference>
<keyword evidence="3" id="KW-0687">Ribonucleoprotein</keyword>
<dbReference type="SUPFAM" id="SSF64263">
    <property type="entry name" value="Prokaryotic ribosomal protein L17"/>
    <property type="match status" value="1"/>
</dbReference>
<dbReference type="Gene3D" id="3.90.1030.10">
    <property type="entry name" value="Ribosomal protein L17"/>
    <property type="match status" value="1"/>
</dbReference>